<dbReference type="EMBL" id="JACHVB010000012">
    <property type="protein sequence ID" value="MBC2592931.1"/>
    <property type="molecule type" value="Genomic_DNA"/>
</dbReference>
<dbReference type="Gene3D" id="3.50.50.60">
    <property type="entry name" value="FAD/NAD(P)-binding domain"/>
    <property type="match status" value="1"/>
</dbReference>
<evidence type="ECO:0000313" key="8">
    <source>
        <dbReference type="Proteomes" id="UP000546464"/>
    </source>
</evidence>
<dbReference type="GO" id="GO:0016491">
    <property type="term" value="F:oxidoreductase activity"/>
    <property type="evidence" value="ECO:0007669"/>
    <property type="project" value="UniProtKB-KW"/>
</dbReference>
<dbReference type="Pfam" id="PF12831">
    <property type="entry name" value="FAD_oxidored"/>
    <property type="match status" value="1"/>
</dbReference>
<evidence type="ECO:0000313" key="7">
    <source>
        <dbReference type="EMBL" id="MBC2592931.1"/>
    </source>
</evidence>
<reference evidence="7 8" key="1">
    <citation type="submission" date="2020-07" db="EMBL/GenBank/DDBJ databases">
        <authorList>
            <person name="Feng X."/>
        </authorList>
    </citation>
    <scope>NUCLEOTIDE SEQUENCE [LARGE SCALE GENOMIC DNA]</scope>
    <source>
        <strain evidence="7 8">JCM31066</strain>
    </source>
</reference>
<name>A0A842HBY8_9BACT</name>
<dbReference type="InterPro" id="IPR039650">
    <property type="entry name" value="HdrA-like"/>
</dbReference>
<sequence length="669" mass="73120">MPRYLILKLFLFSLLCTQAVRADSLSADYDLVVYGGTAAGVMAAVQAARSGDSVILLEPGEFLGGMTTGGLGATDTGRGSTVGGLAMEFYRRVYDHYLNEGNWTHETREDYLPRHHLNVNDSLKAHWFFEPKVASDVMAEMIEENAFPVVYHARLDRENGVTKDGNRITGIRTEDGKSYRAKYFIDATYEGDLMAEAGVSYIVGRESNDDFKETLNGVQTLPAYRAAHVSPYKVAGDPSSGLLPRILPERPGPEGSADGRTQAYNFRLCLTDVPENRIAIEKPEGYDPMEYEVVLRHIQGSPDIMPGNGKKSGLFTLTPMPNRKTDSNNKNLFSTDYVGMSWDWAEASYGEREQIWNQHKTYTQGLLWFLGNDPRVPAHIREEVLRWGLPRDEFVDNGHWPHQLYVREARRMRGAAVVTEHNATGEDVAADSIALASYPLDSHLVSLYVGPDGTLMLEGAFFLPVTPFPVGYETITPRREECENLLVPVCLSSTHSAFGSIRMEPVFMMLGQAAAAAIGIAEQNGAAVQDVPYADLRAQLLDLGMVLDPASKPAASPKAASQAESGSTAVAVDKLAKAGYISNANYWTALARPGKQMSGTNVGVLTLKVVSKNIEPVENVTQAFEVLEREGLITSSDYWAKRAIPGGSCDGGHVAALLERLSSLLPGQS</sequence>
<comment type="caution">
    <text evidence="7">The sequence shown here is derived from an EMBL/GenBank/DDBJ whole genome shotgun (WGS) entry which is preliminary data.</text>
</comment>
<keyword evidence="4" id="KW-0408">Iron</keyword>
<evidence type="ECO:0000256" key="6">
    <source>
        <dbReference type="SAM" id="SignalP"/>
    </source>
</evidence>
<keyword evidence="6" id="KW-0732">Signal</keyword>
<accession>A0A842HBY8</accession>
<dbReference type="Proteomes" id="UP000546464">
    <property type="component" value="Unassembled WGS sequence"/>
</dbReference>
<keyword evidence="2" id="KW-0479">Metal-binding</keyword>
<dbReference type="GO" id="GO:0046872">
    <property type="term" value="F:metal ion binding"/>
    <property type="evidence" value="ECO:0007669"/>
    <property type="project" value="UniProtKB-KW"/>
</dbReference>
<keyword evidence="1" id="KW-0004">4Fe-4S</keyword>
<feature type="chain" id="PRO_5033046919" evidence="6">
    <location>
        <begin position="23"/>
        <end position="669"/>
    </location>
</feature>
<dbReference type="InterPro" id="IPR036188">
    <property type="entry name" value="FAD/NAD-bd_sf"/>
</dbReference>
<evidence type="ECO:0000256" key="1">
    <source>
        <dbReference type="ARBA" id="ARBA00022485"/>
    </source>
</evidence>
<proteinExistence type="predicted"/>
<evidence type="ECO:0000256" key="5">
    <source>
        <dbReference type="ARBA" id="ARBA00023014"/>
    </source>
</evidence>
<dbReference type="PANTHER" id="PTHR43498">
    <property type="entry name" value="FERREDOXIN:COB-COM HETERODISULFIDE REDUCTASE SUBUNIT A"/>
    <property type="match status" value="1"/>
</dbReference>
<organism evidence="7 8">
    <name type="scientific">Ruficoccus amylovorans</name>
    <dbReference type="NCBI Taxonomy" id="1804625"/>
    <lineage>
        <taxon>Bacteria</taxon>
        <taxon>Pseudomonadati</taxon>
        <taxon>Verrucomicrobiota</taxon>
        <taxon>Opitutia</taxon>
        <taxon>Puniceicoccales</taxon>
        <taxon>Cerasicoccaceae</taxon>
        <taxon>Ruficoccus</taxon>
    </lineage>
</organism>
<evidence type="ECO:0000256" key="4">
    <source>
        <dbReference type="ARBA" id="ARBA00023004"/>
    </source>
</evidence>
<keyword evidence="3" id="KW-0560">Oxidoreductase</keyword>
<dbReference type="SUPFAM" id="SSF51905">
    <property type="entry name" value="FAD/NAD(P)-binding domain"/>
    <property type="match status" value="1"/>
</dbReference>
<dbReference type="GO" id="GO:0051539">
    <property type="term" value="F:4 iron, 4 sulfur cluster binding"/>
    <property type="evidence" value="ECO:0007669"/>
    <property type="project" value="UniProtKB-KW"/>
</dbReference>
<gene>
    <name evidence="7" type="ORF">H5P28_01530</name>
</gene>
<dbReference type="PANTHER" id="PTHR43498:SF1">
    <property type="entry name" value="COB--COM HETERODISULFIDE REDUCTASE IRON-SULFUR SUBUNIT A"/>
    <property type="match status" value="1"/>
</dbReference>
<dbReference type="RefSeq" id="WP_185673940.1">
    <property type="nucleotide sequence ID" value="NZ_JACHVB010000012.1"/>
</dbReference>
<feature type="signal peptide" evidence="6">
    <location>
        <begin position="1"/>
        <end position="22"/>
    </location>
</feature>
<evidence type="ECO:0000256" key="3">
    <source>
        <dbReference type="ARBA" id="ARBA00023002"/>
    </source>
</evidence>
<protein>
    <submittedName>
        <fullName evidence="7">FAD-dependent oxidoreductase</fullName>
    </submittedName>
</protein>
<keyword evidence="5" id="KW-0411">Iron-sulfur</keyword>
<evidence type="ECO:0000256" key="2">
    <source>
        <dbReference type="ARBA" id="ARBA00022723"/>
    </source>
</evidence>
<dbReference type="AlphaFoldDB" id="A0A842HBY8"/>
<keyword evidence="8" id="KW-1185">Reference proteome</keyword>